<feature type="domain" description="SLH" evidence="3">
    <location>
        <begin position="32"/>
        <end position="95"/>
    </location>
</feature>
<feature type="domain" description="SLH" evidence="3">
    <location>
        <begin position="165"/>
        <end position="228"/>
    </location>
</feature>
<evidence type="ECO:0000259" key="3">
    <source>
        <dbReference type="PROSITE" id="PS51272"/>
    </source>
</evidence>
<evidence type="ECO:0000256" key="2">
    <source>
        <dbReference type="SAM" id="SignalP"/>
    </source>
</evidence>
<reference evidence="5" key="1">
    <citation type="journal article" date="2019" name="Int. J. Syst. Evol. Microbiol.">
        <title>The Global Catalogue of Microorganisms (GCM) 10K type strain sequencing project: providing services to taxonomists for standard genome sequencing and annotation.</title>
        <authorList>
            <consortium name="The Broad Institute Genomics Platform"/>
            <consortium name="The Broad Institute Genome Sequencing Center for Infectious Disease"/>
            <person name="Wu L."/>
            <person name="Ma J."/>
        </authorList>
    </citation>
    <scope>NUCLEOTIDE SEQUENCE [LARGE SCALE GENOMIC DNA]</scope>
    <source>
        <strain evidence="5">KCTC 13528</strain>
    </source>
</reference>
<accession>A0ABW5ZC45</accession>
<dbReference type="PANTHER" id="PTHR43308:SF5">
    <property type="entry name" value="S-LAYER PROTEIN _ PEPTIDOGLYCAN ENDO-BETA-N-ACETYLGLUCOSAMINIDASE"/>
    <property type="match status" value="1"/>
</dbReference>
<dbReference type="Pfam" id="PF00395">
    <property type="entry name" value="SLH"/>
    <property type="match status" value="2"/>
</dbReference>
<evidence type="ECO:0000256" key="1">
    <source>
        <dbReference type="SAM" id="MobiDB-lite"/>
    </source>
</evidence>
<feature type="chain" id="PRO_5046755313" evidence="2">
    <location>
        <begin position="21"/>
        <end position="435"/>
    </location>
</feature>
<dbReference type="Proteomes" id="UP001597561">
    <property type="component" value="Unassembled WGS sequence"/>
</dbReference>
<evidence type="ECO:0000313" key="4">
    <source>
        <dbReference type="EMBL" id="MFD2910363.1"/>
    </source>
</evidence>
<feature type="region of interest" description="Disordered" evidence="1">
    <location>
        <begin position="405"/>
        <end position="435"/>
    </location>
</feature>
<name>A0ABW5ZC45_9BACL</name>
<feature type="compositionally biased region" description="Acidic residues" evidence="1">
    <location>
        <begin position="410"/>
        <end position="435"/>
    </location>
</feature>
<dbReference type="EMBL" id="JBHUPG010000001">
    <property type="protein sequence ID" value="MFD2910363.1"/>
    <property type="molecule type" value="Genomic_DNA"/>
</dbReference>
<sequence length="435" mass="48393">MNKFLGGALSAALVFGLVQAPVAAEDDNREAVSVEFEDTKKLEWVKDSIGRMKSKGIFVGYEDGNFRPNQPVSRIQSIITAVRLLELEEEAKAMNPDDIELHFDDADKLPNAVKGYVAVALENGLFGTDENRVDAYKPASRLWISSVLVRALGLEEEALASMNDIPDFKDVNRIPAGSIGYVNVAVDYDIFTGTLSGNFQPEKNITRSQMAAVLDRTYGELLEENGAVTVDGQVENISFEENEGTLTLTTVGGEQLTFTIAKDLLVQYETRFMAADQIRTGDFIEVYVKEGAVQEASVYTELPDSEPAENGIQQLKVEAEADDHEFELKYQLKKGKESGKVEIETPENEEEFKDEEALSLINGYITEWGVTSEITEEELTEAITASLAFTPEELEVHVKFADGSRLKFELEDDEQDEEDDDQDDDDDNEDEDDDE</sequence>
<comment type="caution">
    <text evidence="4">The sequence shown here is derived from an EMBL/GenBank/DDBJ whole genome shotgun (WGS) entry which is preliminary data.</text>
</comment>
<protein>
    <submittedName>
        <fullName evidence="4">S-layer homology domain-containing protein</fullName>
    </submittedName>
</protein>
<keyword evidence="2" id="KW-0732">Signal</keyword>
<dbReference type="PANTHER" id="PTHR43308">
    <property type="entry name" value="OUTER MEMBRANE PROTEIN ALPHA-RELATED"/>
    <property type="match status" value="1"/>
</dbReference>
<dbReference type="InterPro" id="IPR051465">
    <property type="entry name" value="Cell_Envelope_Struct_Comp"/>
</dbReference>
<keyword evidence="5" id="KW-1185">Reference proteome</keyword>
<organism evidence="4 5">
    <name type="scientific">Jeotgalibacillus terrae</name>
    <dbReference type="NCBI Taxonomy" id="587735"/>
    <lineage>
        <taxon>Bacteria</taxon>
        <taxon>Bacillati</taxon>
        <taxon>Bacillota</taxon>
        <taxon>Bacilli</taxon>
        <taxon>Bacillales</taxon>
        <taxon>Caryophanaceae</taxon>
        <taxon>Jeotgalibacillus</taxon>
    </lineage>
</organism>
<dbReference type="InterPro" id="IPR001119">
    <property type="entry name" value="SLH_dom"/>
</dbReference>
<proteinExistence type="predicted"/>
<feature type="signal peptide" evidence="2">
    <location>
        <begin position="1"/>
        <end position="20"/>
    </location>
</feature>
<dbReference type="PROSITE" id="PS51272">
    <property type="entry name" value="SLH"/>
    <property type="match status" value="2"/>
</dbReference>
<dbReference type="RefSeq" id="WP_204728085.1">
    <property type="nucleotide sequence ID" value="NZ_JAFBDK010000002.1"/>
</dbReference>
<gene>
    <name evidence="4" type="ORF">ACFS5P_00590</name>
</gene>
<evidence type="ECO:0000313" key="5">
    <source>
        <dbReference type="Proteomes" id="UP001597561"/>
    </source>
</evidence>